<feature type="domain" description="PNPLA" evidence="5">
    <location>
        <begin position="9"/>
        <end position="176"/>
    </location>
</feature>
<dbReference type="EMBL" id="AQHY01000004">
    <property type="protein sequence ID" value="EOA58291.1"/>
    <property type="molecule type" value="Genomic_DNA"/>
</dbReference>
<dbReference type="GO" id="GO:0016042">
    <property type="term" value="P:lipid catabolic process"/>
    <property type="evidence" value="ECO:0007669"/>
    <property type="project" value="UniProtKB-UniRule"/>
</dbReference>
<evidence type="ECO:0000259" key="5">
    <source>
        <dbReference type="PROSITE" id="PS51635"/>
    </source>
</evidence>
<evidence type="ECO:0000313" key="6">
    <source>
        <dbReference type="EMBL" id="EOA58291.1"/>
    </source>
</evidence>
<reference evidence="6 7" key="1">
    <citation type="submission" date="2013-04" db="EMBL/GenBank/DDBJ databases">
        <title>The Genome Sequence of Bacteroides massiliensis DSM 17679.</title>
        <authorList>
            <consortium name="The Broad Institute Genomics Platform"/>
            <person name="Earl A."/>
            <person name="Ward D."/>
            <person name="Feldgarden M."/>
            <person name="Gevers D."/>
            <person name="Martens E."/>
            <person name="Fenner L."/>
            <person name="Roux V."/>
            <person name="Mallet M.N."/>
            <person name="Raoult D."/>
            <person name="Walker B."/>
            <person name="Young S."/>
            <person name="Zeng Q."/>
            <person name="Gargeya S."/>
            <person name="Fitzgerald M."/>
            <person name="Haas B."/>
            <person name="Abouelleil A."/>
            <person name="Allen A.W."/>
            <person name="Alvarado L."/>
            <person name="Arachchi H.M."/>
            <person name="Berlin A.M."/>
            <person name="Chapman S.B."/>
            <person name="Gainer-Dewar J."/>
            <person name="Goldberg J."/>
            <person name="Griggs A."/>
            <person name="Gujja S."/>
            <person name="Hansen M."/>
            <person name="Howarth C."/>
            <person name="Imamovic A."/>
            <person name="Ireland A."/>
            <person name="Larimer J."/>
            <person name="McCowan C."/>
            <person name="Murphy C."/>
            <person name="Pearson M."/>
            <person name="Poon T.W."/>
            <person name="Priest M."/>
            <person name="Roberts A."/>
            <person name="Saif S."/>
            <person name="Shea T."/>
            <person name="Sisk P."/>
            <person name="Sykes S."/>
            <person name="Wortman J."/>
            <person name="Nusbaum C."/>
            <person name="Birren B."/>
        </authorList>
    </citation>
    <scope>NUCLEOTIDE SEQUENCE [LARGE SCALE GENOMIC DNA]</scope>
    <source>
        <strain evidence="7">B84634 / Timone 84634 / DSM 17679 / JCM 13223</strain>
    </source>
</reference>
<dbReference type="InterPro" id="IPR050301">
    <property type="entry name" value="NTE"/>
</dbReference>
<evidence type="ECO:0000256" key="2">
    <source>
        <dbReference type="ARBA" id="ARBA00022963"/>
    </source>
</evidence>
<name>U6RR74_9BACT</name>
<keyword evidence="7" id="KW-1185">Reference proteome</keyword>
<dbReference type="PROSITE" id="PS51635">
    <property type="entry name" value="PNPLA"/>
    <property type="match status" value="1"/>
</dbReference>
<feature type="active site" description="Proton acceptor" evidence="4">
    <location>
        <position position="163"/>
    </location>
</feature>
<dbReference type="Gene3D" id="3.40.1090.10">
    <property type="entry name" value="Cytosolic phospholipase A2 catalytic domain"/>
    <property type="match status" value="2"/>
</dbReference>
<dbReference type="InterPro" id="IPR002641">
    <property type="entry name" value="PNPLA_dom"/>
</dbReference>
<dbReference type="CDD" id="cd07208">
    <property type="entry name" value="Pat_hypo_Ecoli_yjju_like"/>
    <property type="match status" value="1"/>
</dbReference>
<dbReference type="InterPro" id="IPR016035">
    <property type="entry name" value="Acyl_Trfase/lysoPLipase"/>
</dbReference>
<dbReference type="InterPro" id="IPR037483">
    <property type="entry name" value="YjjU-like"/>
</dbReference>
<keyword evidence="3 4" id="KW-0443">Lipid metabolism</keyword>
<sequence length="284" mass="33026">MKIDDKTGLVLEGGGMRGVFTCGVLDYLMDNEIWFSYGVGVSAGACNGLSYMSRQRGRAKFSNIDLLDKYHYIGIKHLWSKHSILDQELLYEHFPKEILPYDYETYAKNPARFEMVTTNCHTGRACYLEEKYDRKRIIDIAKASSSLPYVCPVAYVDGIPMLDGGIIDSIPVMRAFEQGYEKNVVVLTRNRGYRKKGRDIKIPHFIYKKYPRLRVVLSKRCRVYNEQLELVEKLEDEGRIIVIRPHRPMEVDRIETDIKKLTDLYDEGYACAKKIFEEKHLLEK</sequence>
<feature type="short sequence motif" description="DGA/G" evidence="4">
    <location>
        <begin position="163"/>
        <end position="165"/>
    </location>
</feature>
<dbReference type="GeneID" id="60063665"/>
<proteinExistence type="predicted"/>
<feature type="short sequence motif" description="GXSXG" evidence="4">
    <location>
        <begin position="40"/>
        <end position="44"/>
    </location>
</feature>
<dbReference type="Pfam" id="PF19890">
    <property type="entry name" value="DUF6363"/>
    <property type="match status" value="1"/>
</dbReference>
<dbReference type="PATRIC" id="fig|1121098.3.peg.256"/>
<dbReference type="GO" id="GO:0016787">
    <property type="term" value="F:hydrolase activity"/>
    <property type="evidence" value="ECO:0007669"/>
    <property type="project" value="UniProtKB-UniRule"/>
</dbReference>
<dbReference type="AlphaFoldDB" id="U6RR74"/>
<dbReference type="HOGENOM" id="CLU_048271_1_0_10"/>
<evidence type="ECO:0000256" key="4">
    <source>
        <dbReference type="PROSITE-ProRule" id="PRU01161"/>
    </source>
</evidence>
<gene>
    <name evidence="6" type="ORF">HMPREF1534_00255</name>
</gene>
<evidence type="ECO:0000256" key="3">
    <source>
        <dbReference type="ARBA" id="ARBA00023098"/>
    </source>
</evidence>
<dbReference type="Pfam" id="PF01734">
    <property type="entry name" value="Patatin"/>
    <property type="match status" value="1"/>
</dbReference>
<protein>
    <recommendedName>
        <fullName evidence="5">PNPLA domain-containing protein</fullName>
    </recommendedName>
</protein>
<dbReference type="STRING" id="1121098.HMPREF1534_00255"/>
<keyword evidence="2 4" id="KW-0442">Lipid degradation</keyword>
<comment type="caution">
    <text evidence="6">The sequence shown here is derived from an EMBL/GenBank/DDBJ whole genome shotgun (WGS) entry which is preliminary data.</text>
</comment>
<organism evidence="6 7">
    <name type="scientific">Phocaeicola massiliensis B84634 = Timone 84634 = DSM 17679 = JCM 13223</name>
    <dbReference type="NCBI Taxonomy" id="1121098"/>
    <lineage>
        <taxon>Bacteria</taxon>
        <taxon>Pseudomonadati</taxon>
        <taxon>Bacteroidota</taxon>
        <taxon>Bacteroidia</taxon>
        <taxon>Bacteroidales</taxon>
        <taxon>Bacteroidaceae</taxon>
        <taxon>Phocaeicola</taxon>
    </lineage>
</organism>
<evidence type="ECO:0000256" key="1">
    <source>
        <dbReference type="ARBA" id="ARBA00022801"/>
    </source>
</evidence>
<feature type="active site" description="Nucleophile" evidence="4">
    <location>
        <position position="42"/>
    </location>
</feature>
<dbReference type="eggNOG" id="COG4667">
    <property type="taxonomic scope" value="Bacteria"/>
</dbReference>
<dbReference type="OrthoDB" id="9802424at2"/>
<dbReference type="PANTHER" id="PTHR14226">
    <property type="entry name" value="NEUROPATHY TARGET ESTERASE/SWISS CHEESE D.MELANOGASTER"/>
    <property type="match status" value="1"/>
</dbReference>
<evidence type="ECO:0000313" key="7">
    <source>
        <dbReference type="Proteomes" id="UP000017831"/>
    </source>
</evidence>
<dbReference type="PANTHER" id="PTHR14226:SF25">
    <property type="entry name" value="PHOSPHOESTERASE"/>
    <property type="match status" value="1"/>
</dbReference>
<dbReference type="SUPFAM" id="SSF52151">
    <property type="entry name" value="FabD/lysophospholipase-like"/>
    <property type="match status" value="1"/>
</dbReference>
<feature type="short sequence motif" description="GXGXXG" evidence="4">
    <location>
        <begin position="13"/>
        <end position="18"/>
    </location>
</feature>
<keyword evidence="1 4" id="KW-0378">Hydrolase</keyword>
<dbReference type="RefSeq" id="WP_005936026.1">
    <property type="nucleotide sequence ID" value="NZ_KB890364.1"/>
</dbReference>
<accession>U6RR74</accession>
<dbReference type="InterPro" id="IPR045943">
    <property type="entry name" value="DUF6363"/>
</dbReference>
<dbReference type="Proteomes" id="UP000017831">
    <property type="component" value="Unassembled WGS sequence"/>
</dbReference>